<dbReference type="GO" id="GO:0006284">
    <property type="term" value="P:base-excision repair"/>
    <property type="evidence" value="ECO:0007669"/>
    <property type="project" value="InterPro"/>
</dbReference>
<keyword evidence="10 17" id="KW-0378">Hydrolase</keyword>
<dbReference type="Proteomes" id="UP000535182">
    <property type="component" value="Unassembled WGS sequence"/>
</dbReference>
<keyword evidence="14 17" id="KW-0326">Glycosidase</keyword>
<keyword evidence="13" id="KW-0234">DNA repair</keyword>
<evidence type="ECO:0000256" key="7">
    <source>
        <dbReference type="ARBA" id="ARBA00022485"/>
    </source>
</evidence>
<accession>A0A9X0U6H3</accession>
<evidence type="ECO:0000256" key="14">
    <source>
        <dbReference type="ARBA" id="ARBA00023295"/>
    </source>
</evidence>
<evidence type="ECO:0000256" key="4">
    <source>
        <dbReference type="ARBA" id="ARBA00008343"/>
    </source>
</evidence>
<dbReference type="AlphaFoldDB" id="A0A9X0U6H3"/>
<dbReference type="GO" id="GO:0051539">
    <property type="term" value="F:4 iron, 4 sulfur cluster binding"/>
    <property type="evidence" value="ECO:0007669"/>
    <property type="project" value="UniProtKB-KW"/>
</dbReference>
<dbReference type="GO" id="GO:0032357">
    <property type="term" value="F:oxidized purine DNA binding"/>
    <property type="evidence" value="ECO:0007669"/>
    <property type="project" value="TreeGrafter"/>
</dbReference>
<evidence type="ECO:0000256" key="13">
    <source>
        <dbReference type="ARBA" id="ARBA00023204"/>
    </source>
</evidence>
<dbReference type="GO" id="GO:0046872">
    <property type="term" value="F:metal ion binding"/>
    <property type="evidence" value="ECO:0007669"/>
    <property type="project" value="UniProtKB-KW"/>
</dbReference>
<evidence type="ECO:0000256" key="1">
    <source>
        <dbReference type="ARBA" id="ARBA00000843"/>
    </source>
</evidence>
<dbReference type="GO" id="GO:0000701">
    <property type="term" value="F:purine-specific mismatch base pair DNA N-glycosylase activity"/>
    <property type="evidence" value="ECO:0007669"/>
    <property type="project" value="UniProtKB-EC"/>
</dbReference>
<dbReference type="PANTHER" id="PTHR42944">
    <property type="entry name" value="ADENINE DNA GLYCOSYLASE"/>
    <property type="match status" value="1"/>
</dbReference>
<dbReference type="GO" id="GO:0034039">
    <property type="term" value="F:8-oxo-7,8-dihydroguanine DNA N-glycosylase activity"/>
    <property type="evidence" value="ECO:0007669"/>
    <property type="project" value="TreeGrafter"/>
</dbReference>
<evidence type="ECO:0000256" key="3">
    <source>
        <dbReference type="ARBA" id="ARBA00002933"/>
    </source>
</evidence>
<dbReference type="GO" id="GO:0006298">
    <property type="term" value="P:mismatch repair"/>
    <property type="evidence" value="ECO:0007669"/>
    <property type="project" value="TreeGrafter"/>
</dbReference>
<dbReference type="FunFam" id="1.10.340.30:FF:000002">
    <property type="entry name" value="Adenine DNA glycosylase"/>
    <property type="match status" value="1"/>
</dbReference>
<dbReference type="PANTHER" id="PTHR42944:SF1">
    <property type="entry name" value="ADENINE DNA GLYCOSYLASE"/>
    <property type="match status" value="1"/>
</dbReference>
<comment type="catalytic activity">
    <reaction evidence="1">
        <text>Hydrolyzes free adenine bases from 7,8-dihydro-8-oxoguanine:adenine mismatched double-stranded DNA, leaving an apurinic site.</text>
        <dbReference type="EC" id="3.2.2.31"/>
    </reaction>
</comment>
<keyword evidence="8" id="KW-0479">Metal-binding</keyword>
<protein>
    <recommendedName>
        <fullName evidence="6">Adenine DNA glycosylase</fullName>
        <ecNumber evidence="5">3.2.2.31</ecNumber>
    </recommendedName>
</protein>
<dbReference type="Gene3D" id="1.10.340.30">
    <property type="entry name" value="Hypothetical protein, domain 2"/>
    <property type="match status" value="1"/>
</dbReference>
<dbReference type="InterPro" id="IPR023170">
    <property type="entry name" value="HhH_base_excis_C"/>
</dbReference>
<evidence type="ECO:0000313" key="18">
    <source>
        <dbReference type="Proteomes" id="UP000535182"/>
    </source>
</evidence>
<keyword evidence="12" id="KW-0411">Iron-sulfur</keyword>
<gene>
    <name evidence="17" type="ORF">HDF14_005215</name>
</gene>
<sequence length="387" mass="43165">MSSLPRLVTPNEDRKQRSAPRSATLDAPLFRRRLINWYRSHARELPWRNVSDPYRTWLSEVMLQQTRVAAVVEHYNGFLRRFPTILALALAPEAEVLAMWSGLGYYRRARMLHKAAQFLTQERGGVLPSTAAELRTLPGIGEYTSAAIASIAFGESIAVVDGNVERVLLRITGRPEQKDAVGRAFVQKQASALVPNRRKGEQTNAAGDHNQAMMELGATICLPRAPLCLQCPVYGMCKTRGEHLTLPRAAQLSRPAAYLLSLRKRGTLTEVLMQLRADDASLMPSMYELPPLPQDAVQGREPLLRLRHAITNTNYYVQVYAASGPQDRGLRRSVPASKSDLHWVLTHRLGSLPLTGLARKALQRLDVMKVDMPKLPAAQTVAREVSR</sequence>
<dbReference type="Gene3D" id="1.10.1670.10">
    <property type="entry name" value="Helix-hairpin-Helix base-excision DNA repair enzymes (C-terminal)"/>
    <property type="match status" value="1"/>
</dbReference>
<dbReference type="InterPro" id="IPR011257">
    <property type="entry name" value="DNA_glycosylase"/>
</dbReference>
<keyword evidence="7" id="KW-0004">4Fe-4S</keyword>
<comment type="similarity">
    <text evidence="4">Belongs to the Nth/MutY family.</text>
</comment>
<evidence type="ECO:0000256" key="9">
    <source>
        <dbReference type="ARBA" id="ARBA00022763"/>
    </source>
</evidence>
<dbReference type="EMBL" id="JACHEB010000016">
    <property type="protein sequence ID" value="MBB5331566.1"/>
    <property type="molecule type" value="Genomic_DNA"/>
</dbReference>
<evidence type="ECO:0000256" key="6">
    <source>
        <dbReference type="ARBA" id="ARBA00022023"/>
    </source>
</evidence>
<evidence type="ECO:0000256" key="11">
    <source>
        <dbReference type="ARBA" id="ARBA00023004"/>
    </source>
</evidence>
<dbReference type="InterPro" id="IPR003265">
    <property type="entry name" value="HhH-GPD_domain"/>
</dbReference>
<dbReference type="SMART" id="SM00478">
    <property type="entry name" value="ENDO3c"/>
    <property type="match status" value="1"/>
</dbReference>
<dbReference type="Pfam" id="PF00730">
    <property type="entry name" value="HhH-GPD"/>
    <property type="match status" value="1"/>
</dbReference>
<proteinExistence type="inferred from homology"/>
<dbReference type="CDD" id="cd00056">
    <property type="entry name" value="ENDO3c"/>
    <property type="match status" value="1"/>
</dbReference>
<reference evidence="17 18" key="1">
    <citation type="submission" date="2020-08" db="EMBL/GenBank/DDBJ databases">
        <title>Genomic Encyclopedia of Type Strains, Phase IV (KMG-V): Genome sequencing to study the core and pangenomes of soil and plant-associated prokaryotes.</title>
        <authorList>
            <person name="Whitman W."/>
        </authorList>
    </citation>
    <scope>NUCLEOTIDE SEQUENCE [LARGE SCALE GENOMIC DNA]</scope>
    <source>
        <strain evidence="17 18">X5P2</strain>
    </source>
</reference>
<feature type="domain" description="HhH-GPD" evidence="16">
    <location>
        <begin position="62"/>
        <end position="219"/>
    </location>
</feature>
<organism evidence="17 18">
    <name type="scientific">Tunturiibacter gelidiferens</name>
    <dbReference type="NCBI Taxonomy" id="3069689"/>
    <lineage>
        <taxon>Bacteria</taxon>
        <taxon>Pseudomonadati</taxon>
        <taxon>Acidobacteriota</taxon>
        <taxon>Terriglobia</taxon>
        <taxon>Terriglobales</taxon>
        <taxon>Acidobacteriaceae</taxon>
        <taxon>Tunturiibacter</taxon>
    </lineage>
</organism>
<evidence type="ECO:0000256" key="15">
    <source>
        <dbReference type="SAM" id="MobiDB-lite"/>
    </source>
</evidence>
<comment type="cofactor">
    <cofactor evidence="2">
        <name>[4Fe-4S] cluster</name>
        <dbReference type="ChEBI" id="CHEBI:49883"/>
    </cofactor>
</comment>
<evidence type="ECO:0000256" key="5">
    <source>
        <dbReference type="ARBA" id="ARBA00012045"/>
    </source>
</evidence>
<dbReference type="EC" id="3.2.2.31" evidence="5"/>
<dbReference type="RefSeq" id="WP_183981390.1">
    <property type="nucleotide sequence ID" value="NZ_JACHEB010000016.1"/>
</dbReference>
<feature type="region of interest" description="Disordered" evidence="15">
    <location>
        <begin position="1"/>
        <end position="22"/>
    </location>
</feature>
<evidence type="ECO:0000256" key="10">
    <source>
        <dbReference type="ARBA" id="ARBA00022801"/>
    </source>
</evidence>
<keyword evidence="18" id="KW-1185">Reference proteome</keyword>
<comment type="function">
    <text evidence="3">Adenine glycosylase active on G-A mispairs. MutY also corrects error-prone DNA synthesis past GO lesions which are due to the oxidatively damaged form of guanine: 7,8-dihydro-8-oxoguanine (8-oxo-dGTP).</text>
</comment>
<comment type="caution">
    <text evidence="17">The sequence shown here is derived from an EMBL/GenBank/DDBJ whole genome shotgun (WGS) entry which is preliminary data.</text>
</comment>
<evidence type="ECO:0000256" key="12">
    <source>
        <dbReference type="ARBA" id="ARBA00023014"/>
    </source>
</evidence>
<evidence type="ECO:0000259" key="16">
    <source>
        <dbReference type="SMART" id="SM00478"/>
    </source>
</evidence>
<evidence type="ECO:0000256" key="2">
    <source>
        <dbReference type="ARBA" id="ARBA00001966"/>
    </source>
</evidence>
<name>A0A9X0U6H3_9BACT</name>
<evidence type="ECO:0000313" key="17">
    <source>
        <dbReference type="EMBL" id="MBB5331566.1"/>
    </source>
</evidence>
<dbReference type="InterPro" id="IPR044298">
    <property type="entry name" value="MIG/MutY"/>
</dbReference>
<evidence type="ECO:0000256" key="8">
    <source>
        <dbReference type="ARBA" id="ARBA00022723"/>
    </source>
</evidence>
<dbReference type="GO" id="GO:0035485">
    <property type="term" value="F:adenine/guanine mispair binding"/>
    <property type="evidence" value="ECO:0007669"/>
    <property type="project" value="TreeGrafter"/>
</dbReference>
<keyword evidence="9" id="KW-0227">DNA damage</keyword>
<dbReference type="SUPFAM" id="SSF48150">
    <property type="entry name" value="DNA-glycosylase"/>
    <property type="match status" value="1"/>
</dbReference>
<keyword evidence="11" id="KW-0408">Iron</keyword>